<dbReference type="Pfam" id="PF01535">
    <property type="entry name" value="PPR"/>
    <property type="match status" value="3"/>
</dbReference>
<dbReference type="Pfam" id="PF13041">
    <property type="entry name" value="PPR_2"/>
    <property type="match status" value="1"/>
</dbReference>
<evidence type="ECO:0000256" key="2">
    <source>
        <dbReference type="PROSITE-ProRule" id="PRU00708"/>
    </source>
</evidence>
<evidence type="ECO:0008006" key="4">
    <source>
        <dbReference type="Google" id="ProtNLM"/>
    </source>
</evidence>
<dbReference type="FunFam" id="1.25.40.10:FF:000790">
    <property type="entry name" value="Pentatricopeptide repeat-containing protein"/>
    <property type="match status" value="1"/>
</dbReference>
<name>A0A2P2IM29_RHIMU</name>
<dbReference type="PANTHER" id="PTHR47926:SF452">
    <property type="entry name" value="PENTATRICOPEPTIDE REPEAT-CONTAINING PROTEIN"/>
    <property type="match status" value="1"/>
</dbReference>
<dbReference type="AlphaFoldDB" id="A0A2P2IM29"/>
<evidence type="ECO:0000256" key="1">
    <source>
        <dbReference type="ARBA" id="ARBA00022737"/>
    </source>
</evidence>
<dbReference type="PANTHER" id="PTHR47926">
    <property type="entry name" value="PENTATRICOPEPTIDE REPEAT-CONTAINING PROTEIN"/>
    <property type="match status" value="1"/>
</dbReference>
<proteinExistence type="predicted"/>
<dbReference type="NCBIfam" id="TIGR00756">
    <property type="entry name" value="PPR"/>
    <property type="match status" value="4"/>
</dbReference>
<feature type="repeat" description="PPR" evidence="2">
    <location>
        <begin position="122"/>
        <end position="156"/>
    </location>
</feature>
<reference evidence="3" key="1">
    <citation type="submission" date="2018-02" db="EMBL/GenBank/DDBJ databases">
        <title>Rhizophora mucronata_Transcriptome.</title>
        <authorList>
            <person name="Meera S.P."/>
            <person name="Sreeshan A."/>
            <person name="Augustine A."/>
        </authorList>
    </citation>
    <scope>NUCLEOTIDE SEQUENCE</scope>
    <source>
        <tissue evidence="3">Leaf</tissue>
    </source>
</reference>
<dbReference type="GO" id="GO:0009451">
    <property type="term" value="P:RNA modification"/>
    <property type="evidence" value="ECO:0007669"/>
    <property type="project" value="InterPro"/>
</dbReference>
<feature type="repeat" description="PPR" evidence="2">
    <location>
        <begin position="292"/>
        <end position="326"/>
    </location>
</feature>
<dbReference type="EMBL" id="GGEC01001765">
    <property type="protein sequence ID" value="MBW82248.1"/>
    <property type="molecule type" value="Transcribed_RNA"/>
</dbReference>
<evidence type="ECO:0000313" key="3">
    <source>
        <dbReference type="EMBL" id="MBW82248.1"/>
    </source>
</evidence>
<dbReference type="Gene3D" id="1.25.40.10">
    <property type="entry name" value="Tetratricopeptide repeat domain"/>
    <property type="match status" value="2"/>
</dbReference>
<organism evidence="3">
    <name type="scientific">Rhizophora mucronata</name>
    <name type="common">Asiatic mangrove</name>
    <dbReference type="NCBI Taxonomy" id="61149"/>
    <lineage>
        <taxon>Eukaryota</taxon>
        <taxon>Viridiplantae</taxon>
        <taxon>Streptophyta</taxon>
        <taxon>Embryophyta</taxon>
        <taxon>Tracheophyta</taxon>
        <taxon>Spermatophyta</taxon>
        <taxon>Magnoliopsida</taxon>
        <taxon>eudicotyledons</taxon>
        <taxon>Gunneridae</taxon>
        <taxon>Pentapetalae</taxon>
        <taxon>rosids</taxon>
        <taxon>fabids</taxon>
        <taxon>Malpighiales</taxon>
        <taxon>Rhizophoraceae</taxon>
        <taxon>Rhizophora</taxon>
    </lineage>
</organism>
<dbReference type="GO" id="GO:0003723">
    <property type="term" value="F:RNA binding"/>
    <property type="evidence" value="ECO:0007669"/>
    <property type="project" value="InterPro"/>
</dbReference>
<feature type="repeat" description="PPR" evidence="2">
    <location>
        <begin position="257"/>
        <end position="291"/>
    </location>
</feature>
<keyword evidence="1" id="KW-0677">Repeat</keyword>
<protein>
    <recommendedName>
        <fullName evidence="4">Pentatricopeptide repeat-containing protein</fullName>
    </recommendedName>
</protein>
<dbReference type="InterPro" id="IPR046960">
    <property type="entry name" value="PPR_At4g14850-like_plant"/>
</dbReference>
<sequence>MLVHLSRHLRPTTRKPVVCDIAKGFNTWALAIRNAASFPYKALRLYAQMHRQSVPFDSFSVLFTLKSCARLQNLRITSHLHSHLIKLGFSAHVHVATCLLNVYVVLSFDDASLLFDEMPERNTVTWNTMISGCSRLGDVNKARALFEEMPLKDLTSWSAIVTAYINNGFLDQGLLLFREMMMDGRLKPDQVILGSVLTGCARMGSRGLLVGKSVHGFVVKNGWKVNVKFGSFLVDMYAKCGFFKSACWVFELMPERGVLSWTALICGAAQHGFTQETLTLFNMMQETGVRPNEVTFTGVLNACAQMGLVEEGRKYFNMIKEHGLEPRIQHFGCMVDLFGRAGLLDEAYEVIKSMKFKPNIIVWGSFLLACKEYKQYDMAESVMEQVLREIEPKNNRGFYTQIWELYRLNGKWDDVEWLRKLLLKQHGEKTCGLSDGMDGIHVSSDNS</sequence>
<dbReference type="InterPro" id="IPR002885">
    <property type="entry name" value="PPR_rpt"/>
</dbReference>
<dbReference type="InterPro" id="IPR011990">
    <property type="entry name" value="TPR-like_helical_dom_sf"/>
</dbReference>
<accession>A0A2P2IM29</accession>
<dbReference type="PROSITE" id="PS51375">
    <property type="entry name" value="PPR"/>
    <property type="match status" value="3"/>
</dbReference>